<dbReference type="Pfam" id="PF13561">
    <property type="entry name" value="adh_short_C2"/>
    <property type="match status" value="1"/>
</dbReference>
<dbReference type="InterPro" id="IPR020904">
    <property type="entry name" value="Sc_DH/Rdtase_CS"/>
</dbReference>
<evidence type="ECO:0000313" key="5">
    <source>
        <dbReference type="EMBL" id="KAL1641110.1"/>
    </source>
</evidence>
<organism evidence="5 6">
    <name type="scientific">Diplodia intermedia</name>
    <dbReference type="NCBI Taxonomy" id="856260"/>
    <lineage>
        <taxon>Eukaryota</taxon>
        <taxon>Fungi</taxon>
        <taxon>Dikarya</taxon>
        <taxon>Ascomycota</taxon>
        <taxon>Pezizomycotina</taxon>
        <taxon>Dothideomycetes</taxon>
        <taxon>Dothideomycetes incertae sedis</taxon>
        <taxon>Botryosphaeriales</taxon>
        <taxon>Botryosphaeriaceae</taxon>
        <taxon>Diplodia</taxon>
    </lineage>
</organism>
<name>A0ABR3TNB7_9PEZI</name>
<evidence type="ECO:0000256" key="3">
    <source>
        <dbReference type="ARBA" id="ARBA00023002"/>
    </source>
</evidence>
<evidence type="ECO:0000256" key="1">
    <source>
        <dbReference type="ARBA" id="ARBA00006484"/>
    </source>
</evidence>
<dbReference type="SUPFAM" id="SSF51735">
    <property type="entry name" value="NAD(P)-binding Rossmann-fold domains"/>
    <property type="match status" value="1"/>
</dbReference>
<comment type="caution">
    <text evidence="5">The sequence shown here is derived from an EMBL/GenBank/DDBJ whole genome shotgun (WGS) entry which is preliminary data.</text>
</comment>
<keyword evidence="3" id="KW-0560">Oxidoreductase</keyword>
<dbReference type="Proteomes" id="UP001521184">
    <property type="component" value="Unassembled WGS sequence"/>
</dbReference>
<gene>
    <name evidence="5" type="ORF">SLS58_006384</name>
</gene>
<dbReference type="Gene3D" id="3.40.50.720">
    <property type="entry name" value="NAD(P)-binding Rossmann-like Domain"/>
    <property type="match status" value="1"/>
</dbReference>
<dbReference type="PANTHER" id="PTHR43180">
    <property type="entry name" value="3-OXOACYL-(ACYL-CARRIER-PROTEIN) REDUCTASE (AFU_ORTHOLOGUE AFUA_6G11210)"/>
    <property type="match status" value="1"/>
</dbReference>
<dbReference type="PRINTS" id="PR00081">
    <property type="entry name" value="GDHRDH"/>
</dbReference>
<evidence type="ECO:0000313" key="6">
    <source>
        <dbReference type="Proteomes" id="UP001521184"/>
    </source>
</evidence>
<dbReference type="PRINTS" id="PR00080">
    <property type="entry name" value="SDRFAMILY"/>
</dbReference>
<accession>A0ABR3TNB7</accession>
<evidence type="ECO:0000256" key="4">
    <source>
        <dbReference type="RuleBase" id="RU000363"/>
    </source>
</evidence>
<dbReference type="InterPro" id="IPR036291">
    <property type="entry name" value="NAD(P)-bd_dom_sf"/>
</dbReference>
<dbReference type="PANTHER" id="PTHR43180:SF63">
    <property type="entry name" value="DEHYDROGENASE_REDUCTASE FAMILY PROTEIN, PUTATIVE (AFU_ORTHOLOGUE AFUA_6G03520)-RELATED"/>
    <property type="match status" value="1"/>
</dbReference>
<evidence type="ECO:0000256" key="2">
    <source>
        <dbReference type="ARBA" id="ARBA00022857"/>
    </source>
</evidence>
<comment type="similarity">
    <text evidence="1 4">Belongs to the short-chain dehydrogenases/reductases (SDR) family.</text>
</comment>
<dbReference type="PROSITE" id="PS00061">
    <property type="entry name" value="ADH_SHORT"/>
    <property type="match status" value="1"/>
</dbReference>
<dbReference type="Pfam" id="PF00106">
    <property type="entry name" value="adh_short"/>
    <property type="match status" value="1"/>
</dbReference>
<dbReference type="InterPro" id="IPR002347">
    <property type="entry name" value="SDR_fam"/>
</dbReference>
<keyword evidence="6" id="KW-1185">Reference proteome</keyword>
<protein>
    <submittedName>
        <fullName evidence="5">Uncharacterized protein</fullName>
    </submittedName>
</protein>
<dbReference type="EMBL" id="JAKEKT020000043">
    <property type="protein sequence ID" value="KAL1641110.1"/>
    <property type="molecule type" value="Genomic_DNA"/>
</dbReference>
<keyword evidence="2" id="KW-0521">NADP</keyword>
<proteinExistence type="inferred from homology"/>
<sequence length="306" mass="31516">MPTLLQDKVVLVTGGAGGLGRAIVKACSDNKAKVVICDVNEERVKETENDFEKLWHVGPLDKLSTAVTDVSNETGAAAAVEHCIRRFGRLDVLINCAGIMDGYDPVDSVDADLWARVLAVNLTGPALMSKHAVRHFLSRDAKAQRGCAIVNVAAAAAARGAAAGMSSIAPVLGAAVGAVGPAGGGAHLYQHLDPDTLAHMLFTKGAAYTAAKHGLVGLTKNTAAAYAKRGIRCNAILPGAMETNLASSVPADFNEEGQQTAASLANILPGNVDVDKLAKTIVHLVSDHAEGINGAVIAADNGWTAF</sequence>
<reference evidence="5 6" key="1">
    <citation type="journal article" date="2023" name="Plant Dis.">
        <title>First Report of Diplodia intermedia Causing Canker and Dieback Diseases on Apple Trees in Canada.</title>
        <authorList>
            <person name="Ellouze W."/>
            <person name="Ilyukhin E."/>
            <person name="Sulman M."/>
            <person name="Ali S."/>
        </authorList>
    </citation>
    <scope>NUCLEOTIDE SEQUENCE [LARGE SCALE GENOMIC DNA]</scope>
    <source>
        <strain evidence="5 6">M45-28</strain>
    </source>
</reference>
<dbReference type="CDD" id="cd05233">
    <property type="entry name" value="SDR_c"/>
    <property type="match status" value="1"/>
</dbReference>